<comment type="caution">
    <text evidence="2">The sequence shown here is derived from an EMBL/GenBank/DDBJ whole genome shotgun (WGS) entry which is preliminary data.</text>
</comment>
<dbReference type="AlphaFoldDB" id="A0A918NEV8"/>
<evidence type="ECO:0008006" key="4">
    <source>
        <dbReference type="Google" id="ProtNLM"/>
    </source>
</evidence>
<reference evidence="2" key="2">
    <citation type="submission" date="2020-09" db="EMBL/GenBank/DDBJ databases">
        <authorList>
            <person name="Sun Q."/>
            <person name="Kim S."/>
        </authorList>
    </citation>
    <scope>NUCLEOTIDE SEQUENCE</scope>
    <source>
        <strain evidence="2">KCTC 22169</strain>
    </source>
</reference>
<name>A0A918NEV8_9GAMM</name>
<organism evidence="2 3">
    <name type="scientific">Saccharospirillum salsuginis</name>
    <dbReference type="NCBI Taxonomy" id="418750"/>
    <lineage>
        <taxon>Bacteria</taxon>
        <taxon>Pseudomonadati</taxon>
        <taxon>Pseudomonadota</taxon>
        <taxon>Gammaproteobacteria</taxon>
        <taxon>Oceanospirillales</taxon>
        <taxon>Saccharospirillaceae</taxon>
        <taxon>Saccharospirillum</taxon>
    </lineage>
</organism>
<dbReference type="Proteomes" id="UP000626148">
    <property type="component" value="Unassembled WGS sequence"/>
</dbReference>
<dbReference type="InterPro" id="IPR013783">
    <property type="entry name" value="Ig-like_fold"/>
</dbReference>
<evidence type="ECO:0000313" key="2">
    <source>
        <dbReference type="EMBL" id="GGX62681.1"/>
    </source>
</evidence>
<sequence length="338" mass="37620">MTRIHCPLQAIARGMARCCLWPFLAAGLSLFPITTWALPDLMVGLVAPDSAQAGEDIGDALTLTVINRGDRLARGTRSSDNGYMVDVFITRRTLPTGFARFDEHYFDGVLLRGGRVSNTDDLAPRQRTRYRTSAQLPADIPVGRFQLCARVDPGNKVREADENNNTQCRELTINPSASLVRALPRFEMILPEHRDLELRVIEPERADPGPPPATPETPVDTSDATRTILEDGSIVLTWPDGSQRRLRPDGLVEYIQPDGTVLSPIAIQIQGAALPELPESLSDWGRFLADDLLAILGNILTDAELEAYQQTEADKDYYERINWRLRSIQFLTALEDDE</sequence>
<dbReference type="EMBL" id="BMXR01000008">
    <property type="protein sequence ID" value="GGX62681.1"/>
    <property type="molecule type" value="Genomic_DNA"/>
</dbReference>
<dbReference type="RefSeq" id="WP_189610722.1">
    <property type="nucleotide sequence ID" value="NZ_BMXR01000008.1"/>
</dbReference>
<reference evidence="2" key="1">
    <citation type="journal article" date="2014" name="Int. J. Syst. Evol. Microbiol.">
        <title>Complete genome sequence of Corynebacterium casei LMG S-19264T (=DSM 44701T), isolated from a smear-ripened cheese.</title>
        <authorList>
            <consortium name="US DOE Joint Genome Institute (JGI-PGF)"/>
            <person name="Walter F."/>
            <person name="Albersmeier A."/>
            <person name="Kalinowski J."/>
            <person name="Ruckert C."/>
        </authorList>
    </citation>
    <scope>NUCLEOTIDE SEQUENCE</scope>
    <source>
        <strain evidence="2">KCTC 22169</strain>
    </source>
</reference>
<feature type="region of interest" description="Disordered" evidence="1">
    <location>
        <begin position="203"/>
        <end position="222"/>
    </location>
</feature>
<evidence type="ECO:0000313" key="3">
    <source>
        <dbReference type="Proteomes" id="UP000626148"/>
    </source>
</evidence>
<evidence type="ECO:0000256" key="1">
    <source>
        <dbReference type="SAM" id="MobiDB-lite"/>
    </source>
</evidence>
<dbReference type="Gene3D" id="2.60.40.10">
    <property type="entry name" value="Immunoglobulins"/>
    <property type="match status" value="1"/>
</dbReference>
<gene>
    <name evidence="2" type="ORF">GCM10007392_33230</name>
</gene>
<protein>
    <recommendedName>
        <fullName evidence="4">CARDB protein</fullName>
    </recommendedName>
</protein>
<accession>A0A918NEV8</accession>
<keyword evidence="3" id="KW-1185">Reference proteome</keyword>
<proteinExistence type="predicted"/>